<reference evidence="2 6" key="2">
    <citation type="submission" date="2021-01" db="EMBL/GenBank/DDBJ databases">
        <title>FDA dAtabase for Regulatory Grade micrObial Sequences (FDA-ARGOS): Supporting development and validation of Infectious Disease Dx tests.</title>
        <authorList>
            <person name="Sproer C."/>
            <person name="Gronow S."/>
            <person name="Severitt S."/>
            <person name="Schroder I."/>
            <person name="Tallon L."/>
            <person name="Sadzewicz L."/>
            <person name="Zhao X."/>
            <person name="Boylan J."/>
            <person name="Ott S."/>
            <person name="Bowen H."/>
            <person name="Vavikolanu K."/>
            <person name="Mehta A."/>
            <person name="Aluvathingal J."/>
            <person name="Nadendla S."/>
            <person name="Lowell S."/>
            <person name="Myers T."/>
            <person name="Yan Y."/>
            <person name="Sichtig H."/>
        </authorList>
    </citation>
    <scope>NUCLEOTIDE SEQUENCE [LARGE SCALE GENOMIC DNA]</scope>
    <source>
        <strain evidence="2 6">FDAARGOS_1096</strain>
    </source>
</reference>
<dbReference type="EMBL" id="CP089051">
    <property type="protein sequence ID" value="UYF71238.1"/>
    <property type="molecule type" value="Genomic_DNA"/>
</dbReference>
<dbReference type="Proteomes" id="UP001164081">
    <property type="component" value="Chromosome"/>
</dbReference>
<sequence length="64" mass="7233">MDLKAIELIETITLHKENFTPKVFEKGTVLKVMMPTPTSLLVSDDEGFSFTIALDQEGKTWHPL</sequence>
<dbReference type="GeneID" id="66210928"/>
<dbReference type="Proteomes" id="UP000263596">
    <property type="component" value="Unassembled WGS sequence"/>
</dbReference>
<evidence type="ECO:0000313" key="5">
    <source>
        <dbReference type="Proteomes" id="UP000263596"/>
    </source>
</evidence>
<evidence type="ECO:0000313" key="4">
    <source>
        <dbReference type="EMBL" id="UYF75929.1"/>
    </source>
</evidence>
<name>A0A2N6V692_9GAMM</name>
<evidence type="ECO:0000313" key="2">
    <source>
        <dbReference type="EMBL" id="QQT87606.1"/>
    </source>
</evidence>
<evidence type="ECO:0000313" key="1">
    <source>
        <dbReference type="EMBL" id="HCK29694.1"/>
    </source>
</evidence>
<reference evidence="1 5" key="1">
    <citation type="journal article" date="2018" name="Nat. Biotechnol.">
        <title>A standardized bacterial taxonomy based on genome phylogeny substantially revises the tree of life.</title>
        <authorList>
            <person name="Parks D.H."/>
            <person name="Chuvochina M."/>
            <person name="Waite D.W."/>
            <person name="Rinke C."/>
            <person name="Skarshewski A."/>
            <person name="Chaumeil P.A."/>
            <person name="Hugenholtz P."/>
        </authorList>
    </citation>
    <scope>NUCLEOTIDE SEQUENCE [LARGE SCALE GENOMIC DNA]</scope>
    <source>
        <strain evidence="1">UBA9669</strain>
    </source>
</reference>
<gene>
    <name evidence="1" type="ORF">DHW29_05560</name>
    <name evidence="2" type="ORF">I6I53_07690</name>
    <name evidence="4" type="ORF">LSO58_03190</name>
    <name evidence="3" type="ORF">LSO60_13430</name>
</gene>
<dbReference type="EMBL" id="CP089044">
    <property type="protein sequence ID" value="UYF75929.1"/>
    <property type="molecule type" value="Genomic_DNA"/>
</dbReference>
<proteinExistence type="predicted"/>
<reference evidence="3" key="3">
    <citation type="journal article" date="2022" name="J Glob Antimicrob Resist">
        <title>Comparative analysis of IMP-4- and OXA-58-containing plasmids of three carbapenemase-producing Acinetobacter ursingii strains in the Netherlands.</title>
        <authorList>
            <person name="Hendrickx A.P.A."/>
            <person name="Schade R.P."/>
            <person name="Landman F."/>
            <person name="Bosch T."/>
            <person name="Schouls L.M."/>
            <person name="van Dijk K."/>
        </authorList>
    </citation>
    <scope>NUCLEOTIDE SEQUENCE</scope>
    <source>
        <strain evidence="3">RIVM_C010559</strain>
        <strain evidence="4">RIVM_C010761</strain>
    </source>
</reference>
<dbReference type="Proteomes" id="UP001164064">
    <property type="component" value="Chromosome"/>
</dbReference>
<evidence type="ECO:0000313" key="6">
    <source>
        <dbReference type="Proteomes" id="UP000595320"/>
    </source>
</evidence>
<dbReference type="EMBL" id="DPVE01000106">
    <property type="protein sequence ID" value="HCK29694.1"/>
    <property type="molecule type" value="Genomic_DNA"/>
</dbReference>
<dbReference type="Proteomes" id="UP000595320">
    <property type="component" value="Chromosome"/>
</dbReference>
<accession>A0A2N6V692</accession>
<dbReference type="EMBL" id="CP068176">
    <property type="protein sequence ID" value="QQT87606.1"/>
    <property type="molecule type" value="Genomic_DNA"/>
</dbReference>
<evidence type="ECO:0000313" key="3">
    <source>
        <dbReference type="EMBL" id="UYF71238.1"/>
    </source>
</evidence>
<dbReference type="RefSeq" id="WP_004992522.1">
    <property type="nucleotide sequence ID" value="NZ_BCMC01000005.1"/>
</dbReference>
<organism evidence="1 5">
    <name type="scientific">Acinetobacter ursingii</name>
    <dbReference type="NCBI Taxonomy" id="108980"/>
    <lineage>
        <taxon>Bacteria</taxon>
        <taxon>Pseudomonadati</taxon>
        <taxon>Pseudomonadota</taxon>
        <taxon>Gammaproteobacteria</taxon>
        <taxon>Moraxellales</taxon>
        <taxon>Moraxellaceae</taxon>
        <taxon>Acinetobacter</taxon>
    </lineage>
</organism>
<dbReference type="AlphaFoldDB" id="A0A2N6V692"/>
<protein>
    <submittedName>
        <fullName evidence="1">Uncharacterized protein</fullName>
    </submittedName>
</protein>